<gene>
    <name evidence="2" type="ORF">EVAR_56510_1</name>
</gene>
<sequence>MIGMDSSADPGGGAPEAPPTPTSPVCDSAYSEHSHGCWPCEHNRESDCETSHPSQPSSGRCSPRWDEDEEDAHHVLSQGVRRPVMCRPYTPLSVCPTARIWLSDPTC</sequence>
<feature type="compositionally biased region" description="Basic and acidic residues" evidence="1">
    <location>
        <begin position="30"/>
        <end position="50"/>
    </location>
</feature>
<name>A0A4C1Z9X4_EUMVA</name>
<reference evidence="2 3" key="1">
    <citation type="journal article" date="2019" name="Commun. Biol.">
        <title>The bagworm genome reveals a unique fibroin gene that provides high tensile strength.</title>
        <authorList>
            <person name="Kono N."/>
            <person name="Nakamura H."/>
            <person name="Ohtoshi R."/>
            <person name="Tomita M."/>
            <person name="Numata K."/>
            <person name="Arakawa K."/>
        </authorList>
    </citation>
    <scope>NUCLEOTIDE SEQUENCE [LARGE SCALE GENOMIC DNA]</scope>
</reference>
<accession>A0A4C1Z9X4</accession>
<evidence type="ECO:0000313" key="3">
    <source>
        <dbReference type="Proteomes" id="UP000299102"/>
    </source>
</evidence>
<comment type="caution">
    <text evidence="2">The sequence shown here is derived from an EMBL/GenBank/DDBJ whole genome shotgun (WGS) entry which is preliminary data.</text>
</comment>
<feature type="compositionally biased region" description="Polar residues" evidence="1">
    <location>
        <begin position="51"/>
        <end position="60"/>
    </location>
</feature>
<dbReference type="OrthoDB" id="7479556at2759"/>
<organism evidence="2 3">
    <name type="scientific">Eumeta variegata</name>
    <name type="common">Bagworm moth</name>
    <name type="synonym">Eumeta japonica</name>
    <dbReference type="NCBI Taxonomy" id="151549"/>
    <lineage>
        <taxon>Eukaryota</taxon>
        <taxon>Metazoa</taxon>
        <taxon>Ecdysozoa</taxon>
        <taxon>Arthropoda</taxon>
        <taxon>Hexapoda</taxon>
        <taxon>Insecta</taxon>
        <taxon>Pterygota</taxon>
        <taxon>Neoptera</taxon>
        <taxon>Endopterygota</taxon>
        <taxon>Lepidoptera</taxon>
        <taxon>Glossata</taxon>
        <taxon>Ditrysia</taxon>
        <taxon>Tineoidea</taxon>
        <taxon>Psychidae</taxon>
        <taxon>Oiketicinae</taxon>
        <taxon>Eumeta</taxon>
    </lineage>
</organism>
<protein>
    <submittedName>
        <fullName evidence="2">Uncharacterized protein</fullName>
    </submittedName>
</protein>
<keyword evidence="3" id="KW-1185">Reference proteome</keyword>
<proteinExistence type="predicted"/>
<feature type="region of interest" description="Disordered" evidence="1">
    <location>
        <begin position="1"/>
        <end position="76"/>
    </location>
</feature>
<evidence type="ECO:0000256" key="1">
    <source>
        <dbReference type="SAM" id="MobiDB-lite"/>
    </source>
</evidence>
<dbReference type="AlphaFoldDB" id="A0A4C1Z9X4"/>
<dbReference type="Proteomes" id="UP000299102">
    <property type="component" value="Unassembled WGS sequence"/>
</dbReference>
<evidence type="ECO:0000313" key="2">
    <source>
        <dbReference type="EMBL" id="GBP83904.1"/>
    </source>
</evidence>
<dbReference type="EMBL" id="BGZK01001648">
    <property type="protein sequence ID" value="GBP83904.1"/>
    <property type="molecule type" value="Genomic_DNA"/>
</dbReference>